<keyword evidence="4" id="KW-0378">Hydrolase</keyword>
<dbReference type="GO" id="GO:0004222">
    <property type="term" value="F:metalloendopeptidase activity"/>
    <property type="evidence" value="ECO:0007669"/>
    <property type="project" value="TreeGrafter"/>
</dbReference>
<dbReference type="Pfam" id="PF00675">
    <property type="entry name" value="Peptidase_M16"/>
    <property type="match status" value="1"/>
</dbReference>
<gene>
    <name evidence="12" type="ORF">F503_07994</name>
</gene>
<keyword evidence="5" id="KW-0862">Zinc</keyword>
<dbReference type="InterPro" id="IPR054734">
    <property type="entry name" value="PqqF-like_C_4"/>
</dbReference>
<dbReference type="PANTHER" id="PTHR43690:SF18">
    <property type="entry name" value="INSULIN-DEGRADING ENZYME-RELATED"/>
    <property type="match status" value="1"/>
</dbReference>
<dbReference type="PANTHER" id="PTHR43690">
    <property type="entry name" value="NARDILYSIN"/>
    <property type="match status" value="1"/>
</dbReference>
<keyword evidence="6" id="KW-0482">Metalloprotease</keyword>
<dbReference type="MEROPS" id="M16.008"/>
<feature type="domain" description="Peptidase M16 middle/third" evidence="10">
    <location>
        <begin position="594"/>
        <end position="883"/>
    </location>
</feature>
<dbReference type="SUPFAM" id="SSF63411">
    <property type="entry name" value="LuxS/MPP-like metallohydrolase"/>
    <property type="match status" value="4"/>
</dbReference>
<keyword evidence="13" id="KW-1185">Reference proteome</keyword>
<feature type="domain" description="Peptidase M16 N-terminal" evidence="8">
    <location>
        <begin position="235"/>
        <end position="382"/>
    </location>
</feature>
<keyword evidence="2" id="KW-0645">Protease</keyword>
<dbReference type="InterPro" id="IPR050626">
    <property type="entry name" value="Peptidase_M16"/>
</dbReference>
<keyword evidence="3" id="KW-0479">Metal-binding</keyword>
<dbReference type="Proteomes" id="UP000016923">
    <property type="component" value="Unassembled WGS sequence"/>
</dbReference>
<comment type="similarity">
    <text evidence="1">Belongs to the peptidase M16 family.</text>
</comment>
<evidence type="ECO:0000313" key="12">
    <source>
        <dbReference type="EMBL" id="EPE07343.1"/>
    </source>
</evidence>
<dbReference type="EMBL" id="KE148151">
    <property type="protein sequence ID" value="EPE07343.1"/>
    <property type="molecule type" value="Genomic_DNA"/>
</dbReference>
<dbReference type="InterPro" id="IPR011765">
    <property type="entry name" value="Pept_M16_N"/>
</dbReference>
<dbReference type="Pfam" id="PF16187">
    <property type="entry name" value="Peptidase_M16_M"/>
    <property type="match status" value="1"/>
</dbReference>
<dbReference type="OMA" id="WIFDEMK"/>
<proteinExistence type="inferred from homology"/>
<dbReference type="InterPro" id="IPR011249">
    <property type="entry name" value="Metalloenz_LuxS/M16"/>
</dbReference>
<feature type="domain" description="Coenzyme PQQ synthesis protein F-like C-terminal lobe" evidence="11">
    <location>
        <begin position="988"/>
        <end position="1086"/>
    </location>
</feature>
<dbReference type="FunFam" id="3.30.830.10:FF:000005">
    <property type="entry name" value="nardilysin isoform X1"/>
    <property type="match status" value="1"/>
</dbReference>
<evidence type="ECO:0000256" key="5">
    <source>
        <dbReference type="ARBA" id="ARBA00022833"/>
    </source>
</evidence>
<dbReference type="Pfam" id="PF22456">
    <property type="entry name" value="PqqF-like_C_4"/>
    <property type="match status" value="1"/>
</dbReference>
<feature type="domain" description="Peptidase M16 C-terminal" evidence="9">
    <location>
        <begin position="408"/>
        <end position="588"/>
    </location>
</feature>
<sequence length="1279" mass="144379">MTRNYTSSRIHYISRRPLHQNTLGSHRSGSFNISATYSLAFAIARRAITVPLPAQSRRLHSFSTATKQLPANPATSCTSLRTLYSVGRRTAFTTYTTAPSRDTASPSTRPGFRHSSLVRPPTGIPVTQLRRTLFNLRIASFSIPCFSSSQSVATSSCINFHPRPLPFTLSANNFHTSAQLACSDAFTAMAPPDGADAESATTPPEVTVLPVVLDKSSVDDREYRIIKLANGLETLLVHDALADKASAAIDVGVGNFNDDNDLPGVAHAVEHLLFMGTKKFPQENAYNQFLASNSGDSNAYTAPTSTNYYFDVSALSYGEDGKKAKSPLHGALDRFAQFFIDPLFLANTVDRELRAVDSENKKNLQSDNWRIHQLEKSLTNPKHPYCHFSTGNFEVLKTEPEARGVNVREKFMEFHDKYYSANQMKLVVLGRESLDTLQSWVAELFSGIPNKNLEVNKWTDEVPYNPEHLGLVTYVKPVMDTRELALRFPALDETDLDDSQPSRYVSHLIGHEGPGSIMSYIKGKGWANSLGSGMYPVCPGTPGIFQVTIRLTEEGLKAYDEILAVFFQYVAMLRESPPHEWIFNEMKDLADVDFKFKQKTPPSRFTSRTSALMNRPIPREHLLSGPSCLHKFDPELIQKTIDFLRPDNMRITVTSQTFPGNWDKKEKWYGTEYREEKIPADLVSKINKAYKTAKDERIPALHLPHKNQFVPTKLEVEKKDVKEPAPAPRIIRNTELSRTWYKKDDTFWVPKGTLTLSIKNPAILAMAENYIKTDLFTYLVSDALEEYSYDADLAGLYYYVRVDDGCLVVEVSGYNDKLPVLLEQVLTKIRDLEIKDDRFDIIKERATRGLRNSVLQQPYQLISKYTAWITKPVYYTYEELAEELPSITVESVRSFAKELLGQMHMDIHVHGNFYKEDALKLTDMIESTLQPRPLPRAQWPIRRDIVFPRSCNFVYNKTLGDKENVNHALEYVLYFSDRNRTTKARALLLDQLVHEPAWDQLRTKEQLGYVVFTGLRPGLATLGYRFLVQSEKVPKYLEERVDAFLTEFKNTLAKMSDETFEGYKRSLIAKRLEKPKNLNQEISRHWSQISNEFYDFEFGPAQKDVDQIKVLTKADMVLFFDEYIDPKSPTRSKVAVHLVAQAKSDVTTNQIADLVKALSLDDAGAAKATKDLQARLSVEKQDEAKEATEAESLKEYLAASLGVTDEAKVAKAVDTWKEISRYYQTANSTGSDGTGSSTVNGTTPVEIESIRDFRTSMALSSGPQPEADISEFLDVDAKL</sequence>
<evidence type="ECO:0000256" key="3">
    <source>
        <dbReference type="ARBA" id="ARBA00022723"/>
    </source>
</evidence>
<name>S3CLF4_OPHP1</name>
<protein>
    <submittedName>
        <fullName evidence="12">Peptidase m16 inactive domain-containing protein</fullName>
    </submittedName>
</protein>
<dbReference type="InterPro" id="IPR007863">
    <property type="entry name" value="Peptidase_M16_C"/>
</dbReference>
<dbReference type="STRING" id="1262450.S3CLF4"/>
<dbReference type="GO" id="GO:0043171">
    <property type="term" value="P:peptide catabolic process"/>
    <property type="evidence" value="ECO:0007669"/>
    <property type="project" value="TreeGrafter"/>
</dbReference>
<dbReference type="GO" id="GO:0046872">
    <property type="term" value="F:metal ion binding"/>
    <property type="evidence" value="ECO:0007669"/>
    <property type="project" value="UniProtKB-KW"/>
</dbReference>
<dbReference type="GO" id="GO:0051603">
    <property type="term" value="P:proteolysis involved in protein catabolic process"/>
    <property type="evidence" value="ECO:0007669"/>
    <property type="project" value="TreeGrafter"/>
</dbReference>
<dbReference type="HOGENOM" id="CLU_004639_1_2_1"/>
<evidence type="ECO:0000256" key="2">
    <source>
        <dbReference type="ARBA" id="ARBA00022670"/>
    </source>
</evidence>
<dbReference type="VEuPathDB" id="FungiDB:F503_07994"/>
<reference evidence="12 13" key="1">
    <citation type="journal article" date="2013" name="BMC Genomics">
        <title>The genome and transcriptome of the pine saprophyte Ophiostoma piceae, and a comparison with the bark beetle-associated pine pathogen Grosmannia clavigera.</title>
        <authorList>
            <person name="Haridas S."/>
            <person name="Wang Y."/>
            <person name="Lim L."/>
            <person name="Massoumi Alamouti S."/>
            <person name="Jackman S."/>
            <person name="Docking R."/>
            <person name="Robertson G."/>
            <person name="Birol I."/>
            <person name="Bohlmann J."/>
            <person name="Breuil C."/>
        </authorList>
    </citation>
    <scope>NUCLEOTIDE SEQUENCE [LARGE SCALE GENOMIC DNA]</scope>
    <source>
        <strain evidence="12 13">UAMH 11346</strain>
    </source>
</reference>
<dbReference type="InterPro" id="IPR032632">
    <property type="entry name" value="Peptidase_M16_M"/>
</dbReference>
<dbReference type="eggNOG" id="KOG0959">
    <property type="taxonomic scope" value="Eukaryota"/>
</dbReference>
<evidence type="ECO:0000256" key="6">
    <source>
        <dbReference type="ARBA" id="ARBA00023049"/>
    </source>
</evidence>
<evidence type="ECO:0000256" key="7">
    <source>
        <dbReference type="SAM" id="MobiDB-lite"/>
    </source>
</evidence>
<evidence type="ECO:0000259" key="10">
    <source>
        <dbReference type="Pfam" id="PF16187"/>
    </source>
</evidence>
<dbReference type="AlphaFoldDB" id="S3CLF4"/>
<organism evidence="12 13">
    <name type="scientific">Ophiostoma piceae (strain UAMH 11346)</name>
    <name type="common">Sap stain fungus</name>
    <dbReference type="NCBI Taxonomy" id="1262450"/>
    <lineage>
        <taxon>Eukaryota</taxon>
        <taxon>Fungi</taxon>
        <taxon>Dikarya</taxon>
        <taxon>Ascomycota</taxon>
        <taxon>Pezizomycotina</taxon>
        <taxon>Sordariomycetes</taxon>
        <taxon>Sordariomycetidae</taxon>
        <taxon>Ophiostomatales</taxon>
        <taxon>Ophiostomataceae</taxon>
        <taxon>Ophiostoma</taxon>
    </lineage>
</organism>
<evidence type="ECO:0000313" key="13">
    <source>
        <dbReference type="Proteomes" id="UP000016923"/>
    </source>
</evidence>
<dbReference type="Gene3D" id="3.30.830.10">
    <property type="entry name" value="Metalloenzyme, LuxS/M16 peptidase-like"/>
    <property type="match status" value="4"/>
</dbReference>
<dbReference type="FunFam" id="3.30.830.10:FF:000003">
    <property type="entry name" value="Insulin-degrading enzyme"/>
    <property type="match status" value="1"/>
</dbReference>
<dbReference type="Pfam" id="PF05193">
    <property type="entry name" value="Peptidase_M16_C"/>
    <property type="match status" value="1"/>
</dbReference>
<dbReference type="FunFam" id="3.30.830.10:FF:000004">
    <property type="entry name" value="Putative insulin-degrading enzyme"/>
    <property type="match status" value="1"/>
</dbReference>
<evidence type="ECO:0000259" key="8">
    <source>
        <dbReference type="Pfam" id="PF00675"/>
    </source>
</evidence>
<feature type="compositionally biased region" description="Polar residues" evidence="7">
    <location>
        <begin position="95"/>
        <end position="108"/>
    </location>
</feature>
<dbReference type="GO" id="GO:0005739">
    <property type="term" value="C:mitochondrion"/>
    <property type="evidence" value="ECO:0007669"/>
    <property type="project" value="TreeGrafter"/>
</dbReference>
<evidence type="ECO:0000259" key="9">
    <source>
        <dbReference type="Pfam" id="PF05193"/>
    </source>
</evidence>
<accession>S3CLF4</accession>
<dbReference type="OrthoDB" id="952271at2759"/>
<dbReference type="GO" id="GO:0005829">
    <property type="term" value="C:cytosol"/>
    <property type="evidence" value="ECO:0007669"/>
    <property type="project" value="TreeGrafter"/>
</dbReference>
<evidence type="ECO:0000259" key="11">
    <source>
        <dbReference type="Pfam" id="PF22456"/>
    </source>
</evidence>
<feature type="region of interest" description="Disordered" evidence="7">
    <location>
        <begin position="95"/>
        <end position="121"/>
    </location>
</feature>
<evidence type="ECO:0000256" key="4">
    <source>
        <dbReference type="ARBA" id="ARBA00022801"/>
    </source>
</evidence>
<evidence type="ECO:0000256" key="1">
    <source>
        <dbReference type="ARBA" id="ARBA00007261"/>
    </source>
</evidence>